<dbReference type="PATRIC" id="fig|1423803.3.peg.1160"/>
<evidence type="ECO:0000313" key="1">
    <source>
        <dbReference type="EMBL" id="KRN01289.1"/>
    </source>
</evidence>
<dbReference type="EMBL" id="AYZH01000027">
    <property type="protein sequence ID" value="KRN01289.1"/>
    <property type="molecule type" value="Genomic_DNA"/>
</dbReference>
<dbReference type="STRING" id="1423803.FD13_GL001143"/>
<dbReference type="SUPFAM" id="SSF46689">
    <property type="entry name" value="Homeodomain-like"/>
    <property type="match status" value="1"/>
</dbReference>
<proteinExistence type="predicted"/>
<organism evidence="1 2">
    <name type="scientific">Levilactobacillus senmaizukei DSM 21775 = NBRC 103853</name>
    <dbReference type="NCBI Taxonomy" id="1423803"/>
    <lineage>
        <taxon>Bacteria</taxon>
        <taxon>Bacillati</taxon>
        <taxon>Bacillota</taxon>
        <taxon>Bacilli</taxon>
        <taxon>Lactobacillales</taxon>
        <taxon>Lactobacillaceae</taxon>
        <taxon>Levilactobacillus</taxon>
    </lineage>
</organism>
<protein>
    <recommendedName>
        <fullName evidence="3">HTH tetR-type domain-containing protein</fullName>
    </recommendedName>
</protein>
<sequence length="179" mass="20283">MMAGVKNNRRAQYTQQVIQTTVLSLLETKPINMISVTAVCAQADVNRTTFYRYYTDIYQCVETIEKTFVDSLEPIEGRTPTQALEHLLNAFYQDEKLSHLVFVEGKTKLLARMQALMLQAGPQPPMIDDYQGAYIGAGLQSIMKKWVKDGMPETPKTLTKIIIDTILAKDLDDLRHVVL</sequence>
<evidence type="ECO:0000313" key="2">
    <source>
        <dbReference type="Proteomes" id="UP000051589"/>
    </source>
</evidence>
<dbReference type="Gene3D" id="1.10.357.10">
    <property type="entry name" value="Tetracycline Repressor, domain 2"/>
    <property type="match status" value="1"/>
</dbReference>
<accession>A0A0R2DBQ4</accession>
<gene>
    <name evidence="1" type="ORF">FD13_GL001143</name>
</gene>
<dbReference type="PANTHER" id="PTHR43479:SF11">
    <property type="entry name" value="ACREF_ENVCD OPERON REPRESSOR-RELATED"/>
    <property type="match status" value="1"/>
</dbReference>
<evidence type="ECO:0008006" key="3">
    <source>
        <dbReference type="Google" id="ProtNLM"/>
    </source>
</evidence>
<dbReference type="Proteomes" id="UP000051589">
    <property type="component" value="Unassembled WGS sequence"/>
</dbReference>
<keyword evidence="2" id="KW-1185">Reference proteome</keyword>
<dbReference type="InterPro" id="IPR050624">
    <property type="entry name" value="HTH-type_Tx_Regulator"/>
</dbReference>
<reference evidence="1 2" key="1">
    <citation type="journal article" date="2015" name="Genome Announc.">
        <title>Expanding the biotechnology potential of lactobacilli through comparative genomics of 213 strains and associated genera.</title>
        <authorList>
            <person name="Sun Z."/>
            <person name="Harris H.M."/>
            <person name="McCann A."/>
            <person name="Guo C."/>
            <person name="Argimon S."/>
            <person name="Zhang W."/>
            <person name="Yang X."/>
            <person name="Jeffery I.B."/>
            <person name="Cooney J.C."/>
            <person name="Kagawa T.F."/>
            <person name="Liu W."/>
            <person name="Song Y."/>
            <person name="Salvetti E."/>
            <person name="Wrobel A."/>
            <person name="Rasinkangas P."/>
            <person name="Parkhill J."/>
            <person name="Rea M.C."/>
            <person name="O'Sullivan O."/>
            <person name="Ritari J."/>
            <person name="Douillard F.P."/>
            <person name="Paul Ross R."/>
            <person name="Yang R."/>
            <person name="Briner A.E."/>
            <person name="Felis G.E."/>
            <person name="de Vos W.M."/>
            <person name="Barrangou R."/>
            <person name="Klaenhammer T.R."/>
            <person name="Caufield P.W."/>
            <person name="Cui Y."/>
            <person name="Zhang H."/>
            <person name="O'Toole P.W."/>
        </authorList>
    </citation>
    <scope>NUCLEOTIDE SEQUENCE [LARGE SCALE GENOMIC DNA]</scope>
    <source>
        <strain evidence="1 2">DSM 21775</strain>
    </source>
</reference>
<dbReference type="PANTHER" id="PTHR43479">
    <property type="entry name" value="ACREF/ENVCD OPERON REPRESSOR-RELATED"/>
    <property type="match status" value="1"/>
</dbReference>
<dbReference type="AlphaFoldDB" id="A0A0R2DBQ4"/>
<dbReference type="InterPro" id="IPR009057">
    <property type="entry name" value="Homeodomain-like_sf"/>
</dbReference>
<comment type="caution">
    <text evidence="1">The sequence shown here is derived from an EMBL/GenBank/DDBJ whole genome shotgun (WGS) entry which is preliminary data.</text>
</comment>
<name>A0A0R2DBQ4_9LACO</name>